<evidence type="ECO:0000313" key="2">
    <source>
        <dbReference type="WBParaSite" id="Hba_04689"/>
    </source>
</evidence>
<sequence length="27" mass="3297">MLVYINNNLKFEFLVLFSFFEILPDVM</sequence>
<keyword evidence="1" id="KW-1185">Reference proteome</keyword>
<name>A0A1I7WI52_HETBA</name>
<dbReference type="AlphaFoldDB" id="A0A1I7WI52"/>
<dbReference type="Proteomes" id="UP000095283">
    <property type="component" value="Unplaced"/>
</dbReference>
<accession>A0A1I7WI52</accession>
<reference evidence="2" key="1">
    <citation type="submission" date="2016-11" db="UniProtKB">
        <authorList>
            <consortium name="WormBaseParasite"/>
        </authorList>
    </citation>
    <scope>IDENTIFICATION</scope>
</reference>
<organism evidence="1 2">
    <name type="scientific">Heterorhabditis bacteriophora</name>
    <name type="common">Entomopathogenic nematode worm</name>
    <dbReference type="NCBI Taxonomy" id="37862"/>
    <lineage>
        <taxon>Eukaryota</taxon>
        <taxon>Metazoa</taxon>
        <taxon>Ecdysozoa</taxon>
        <taxon>Nematoda</taxon>
        <taxon>Chromadorea</taxon>
        <taxon>Rhabditida</taxon>
        <taxon>Rhabditina</taxon>
        <taxon>Rhabditomorpha</taxon>
        <taxon>Strongyloidea</taxon>
        <taxon>Heterorhabditidae</taxon>
        <taxon>Heterorhabditis</taxon>
    </lineage>
</organism>
<proteinExistence type="predicted"/>
<dbReference type="WBParaSite" id="Hba_04689">
    <property type="protein sequence ID" value="Hba_04689"/>
    <property type="gene ID" value="Hba_04689"/>
</dbReference>
<evidence type="ECO:0000313" key="1">
    <source>
        <dbReference type="Proteomes" id="UP000095283"/>
    </source>
</evidence>
<protein>
    <submittedName>
        <fullName evidence="2">Uncharacterized protein</fullName>
    </submittedName>
</protein>